<dbReference type="RefSeq" id="WP_307159188.1">
    <property type="nucleotide sequence ID" value="NZ_JAUSWH010000011.1"/>
</dbReference>
<dbReference type="Pfam" id="PF00669">
    <property type="entry name" value="Flagellin_N"/>
    <property type="match status" value="1"/>
</dbReference>
<dbReference type="Proteomes" id="UP001235269">
    <property type="component" value="Unassembled WGS sequence"/>
</dbReference>
<gene>
    <name evidence="6" type="ORF">QO005_003350</name>
</gene>
<evidence type="ECO:0000313" key="6">
    <source>
        <dbReference type="EMBL" id="MDQ0457005.1"/>
    </source>
</evidence>
<evidence type="ECO:0000313" key="7">
    <source>
        <dbReference type="Proteomes" id="UP001235269"/>
    </source>
</evidence>
<feature type="domain" description="Flagellin C-terminal" evidence="5">
    <location>
        <begin position="272"/>
        <end position="355"/>
    </location>
</feature>
<keyword evidence="6" id="KW-0282">Flagellum</keyword>
<accession>A0ABU0IFJ5</accession>
<organism evidence="6 7">
    <name type="scientific">Rhizobium paknamense</name>
    <dbReference type="NCBI Taxonomy" id="1206817"/>
    <lineage>
        <taxon>Bacteria</taxon>
        <taxon>Pseudomonadati</taxon>
        <taxon>Pseudomonadota</taxon>
        <taxon>Alphaproteobacteria</taxon>
        <taxon>Hyphomicrobiales</taxon>
        <taxon>Rhizobiaceae</taxon>
        <taxon>Rhizobium/Agrobacterium group</taxon>
        <taxon>Rhizobium</taxon>
    </lineage>
</organism>
<comment type="subcellular location">
    <subcellularLocation>
        <location evidence="3">Secreted</location>
    </subcellularLocation>
    <subcellularLocation>
        <location evidence="3">Bacterial flagellum</location>
    </subcellularLocation>
</comment>
<reference evidence="6 7" key="1">
    <citation type="submission" date="2023-07" db="EMBL/GenBank/DDBJ databases">
        <title>Genomic Encyclopedia of Type Strains, Phase IV (KMG-IV): sequencing the most valuable type-strain genomes for metagenomic binning, comparative biology and taxonomic classification.</title>
        <authorList>
            <person name="Goeker M."/>
        </authorList>
    </citation>
    <scope>NUCLEOTIDE SEQUENCE [LARGE SCALE GENOMIC DNA]</scope>
    <source>
        <strain evidence="6 7">DSM 100301</strain>
    </source>
</reference>
<evidence type="ECO:0000259" key="5">
    <source>
        <dbReference type="Pfam" id="PF00700"/>
    </source>
</evidence>
<dbReference type="PANTHER" id="PTHR42792:SF1">
    <property type="entry name" value="FLAGELLAR HOOK-ASSOCIATED PROTEIN 3"/>
    <property type="match status" value="1"/>
</dbReference>
<evidence type="ECO:0000256" key="1">
    <source>
        <dbReference type="ARBA" id="ARBA00005709"/>
    </source>
</evidence>
<name>A0ABU0IFJ5_9HYPH</name>
<comment type="similarity">
    <text evidence="1 3">Belongs to the bacterial flagellin family.</text>
</comment>
<feature type="domain" description="Flagellin N-terminal" evidence="4">
    <location>
        <begin position="6"/>
        <end position="142"/>
    </location>
</feature>
<proteinExistence type="inferred from homology"/>
<dbReference type="Pfam" id="PF00700">
    <property type="entry name" value="Flagellin_C"/>
    <property type="match status" value="1"/>
</dbReference>
<evidence type="ECO:0000256" key="3">
    <source>
        <dbReference type="RuleBase" id="RU362073"/>
    </source>
</evidence>
<dbReference type="InterPro" id="IPR001492">
    <property type="entry name" value="Flagellin"/>
</dbReference>
<evidence type="ECO:0000259" key="4">
    <source>
        <dbReference type="Pfam" id="PF00669"/>
    </source>
</evidence>
<sequence length="355" mass="38064">MKTSNISSLTIQNAMRLTISDAQSQMVEAQKEVTTGQYADVGTAIGGQASSAINLNRDSLRLQSLMDTNSLVTQRLDSSQNALDQIASAAQTLQETFVALGNNTDATTLTTAKQTATSALDTFTDMANTSSNGEYLFSGINTDVQPLTSYTALDSNGDASAAKQAFDAAFQSRFGMSPSDDAVSTISADDITDFLENTLEPMYTGSDWQDNWSKATDDTMTSRISKSEVIQSSSSANADGFRYMALASVIGVELINANFSTEARTALTSKAIEYTGKAISGINDERTQLGLSQERVTNANDSLSAQKDIIETQLNDLVGVDAYEASTRLNNLQSLVETSYTLTSRLQKLSLVDYL</sequence>
<dbReference type="NCBIfam" id="NF004669">
    <property type="entry name" value="PRK06008.1"/>
    <property type="match status" value="1"/>
</dbReference>
<keyword evidence="6" id="KW-0966">Cell projection</keyword>
<comment type="function">
    <text evidence="3">Flagellin is the subunit protein which polymerizes to form the filaments of bacterial flagella.</text>
</comment>
<dbReference type="Gene3D" id="1.20.1330.10">
    <property type="entry name" value="f41 fragment of flagellin, N-terminal domain"/>
    <property type="match status" value="1"/>
</dbReference>
<keyword evidence="6" id="KW-0969">Cilium</keyword>
<keyword evidence="3" id="KW-0964">Secreted</keyword>
<evidence type="ECO:0000256" key="2">
    <source>
        <dbReference type="ARBA" id="ARBA00023143"/>
    </source>
</evidence>
<dbReference type="SUPFAM" id="SSF64518">
    <property type="entry name" value="Phase 1 flagellin"/>
    <property type="match status" value="1"/>
</dbReference>
<dbReference type="PANTHER" id="PTHR42792">
    <property type="entry name" value="FLAGELLIN"/>
    <property type="match status" value="1"/>
</dbReference>
<keyword evidence="2 3" id="KW-0975">Bacterial flagellum</keyword>
<dbReference type="InterPro" id="IPR001029">
    <property type="entry name" value="Flagellin_N"/>
</dbReference>
<dbReference type="InterPro" id="IPR046358">
    <property type="entry name" value="Flagellin_C"/>
</dbReference>
<dbReference type="EMBL" id="JAUSWH010000011">
    <property type="protein sequence ID" value="MDQ0457005.1"/>
    <property type="molecule type" value="Genomic_DNA"/>
</dbReference>
<keyword evidence="7" id="KW-1185">Reference proteome</keyword>
<comment type="caution">
    <text evidence="6">The sequence shown here is derived from an EMBL/GenBank/DDBJ whole genome shotgun (WGS) entry which is preliminary data.</text>
</comment>
<protein>
    <recommendedName>
        <fullName evidence="3">Flagellin</fullName>
    </recommendedName>
</protein>